<keyword evidence="6" id="KW-0479">Metal-binding</keyword>
<dbReference type="PANTHER" id="PTHR43281:SF1">
    <property type="entry name" value="FARNESYL DIPHOSPHATE SYNTHASE"/>
    <property type="match status" value="1"/>
</dbReference>
<keyword evidence="5 12" id="KW-0808">Transferase</keyword>
<sequence>MNDIKQSLDAVERLIITHLKDNDISETIKRASIYSIEAGGKRFRPTMVLSTLKALGYPLEHGHSTAAAIEMIHTYSLIHDDLPAMDDDDLRRGQPTNHKVFGEATAILAGDNLLTESARVVISDDNLSDDKKIKVLGVLLKNAGQKGMISGQMLDIEGETSPITLDELAQIHNYKTGALIRACIEMACIIGEASDDVTNTLNRYATEVGVLFQIRDDILDVVSNVEELGKNIGSDVSNNKTTYVSEYGLEGAYEQFDTLYETAMDHLKSIETLISVEPLMAILEKLKINL</sequence>
<dbReference type="GO" id="GO:0004337">
    <property type="term" value="F:(2E,6E)-farnesyl diphosphate synthase activity"/>
    <property type="evidence" value="ECO:0007669"/>
    <property type="project" value="UniProtKB-EC"/>
</dbReference>
<dbReference type="CDD" id="cd00685">
    <property type="entry name" value="Trans_IPPS_HT"/>
    <property type="match status" value="1"/>
</dbReference>
<evidence type="ECO:0000256" key="7">
    <source>
        <dbReference type="ARBA" id="ARBA00022842"/>
    </source>
</evidence>
<organism evidence="13 14">
    <name type="scientific">Aliicoccus persicus</name>
    <dbReference type="NCBI Taxonomy" id="930138"/>
    <lineage>
        <taxon>Bacteria</taxon>
        <taxon>Bacillati</taxon>
        <taxon>Bacillota</taxon>
        <taxon>Bacilli</taxon>
        <taxon>Bacillales</taxon>
        <taxon>Staphylococcaceae</taxon>
        <taxon>Aliicoccus</taxon>
    </lineage>
</organism>
<dbReference type="PROSITE" id="PS00444">
    <property type="entry name" value="POLYPRENYL_SYNTHASE_2"/>
    <property type="match status" value="1"/>
</dbReference>
<proteinExistence type="inferred from homology"/>
<dbReference type="NCBIfam" id="NF045485">
    <property type="entry name" value="FPPsyn"/>
    <property type="match status" value="1"/>
</dbReference>
<dbReference type="PANTHER" id="PTHR43281">
    <property type="entry name" value="FARNESYL DIPHOSPHATE SYNTHASE"/>
    <property type="match status" value="1"/>
</dbReference>
<comment type="cofactor">
    <cofactor evidence="1">
        <name>Mg(2+)</name>
        <dbReference type="ChEBI" id="CHEBI:18420"/>
    </cofactor>
</comment>
<dbReference type="SFLD" id="SFLDS00005">
    <property type="entry name" value="Isoprenoid_Synthase_Type_I"/>
    <property type="match status" value="1"/>
</dbReference>
<evidence type="ECO:0000256" key="4">
    <source>
        <dbReference type="ARBA" id="ARBA00015100"/>
    </source>
</evidence>
<accession>A0A662Z198</accession>
<dbReference type="FunFam" id="1.10.600.10:FF:000001">
    <property type="entry name" value="Geranylgeranyl diphosphate synthase"/>
    <property type="match status" value="1"/>
</dbReference>
<dbReference type="GO" id="GO:0046872">
    <property type="term" value="F:metal ion binding"/>
    <property type="evidence" value="ECO:0007669"/>
    <property type="project" value="UniProtKB-KW"/>
</dbReference>
<evidence type="ECO:0000256" key="10">
    <source>
        <dbReference type="ARBA" id="ARBA00032873"/>
    </source>
</evidence>
<dbReference type="Gene3D" id="1.10.600.10">
    <property type="entry name" value="Farnesyl Diphosphate Synthase"/>
    <property type="match status" value="1"/>
</dbReference>
<keyword evidence="8" id="KW-0414">Isoprene biosynthesis</keyword>
<evidence type="ECO:0000313" key="13">
    <source>
        <dbReference type="EMBL" id="SEV84258.1"/>
    </source>
</evidence>
<dbReference type="GO" id="GO:0005737">
    <property type="term" value="C:cytoplasm"/>
    <property type="evidence" value="ECO:0007669"/>
    <property type="project" value="UniProtKB-ARBA"/>
</dbReference>
<dbReference type="GO" id="GO:0016114">
    <property type="term" value="P:terpenoid biosynthetic process"/>
    <property type="evidence" value="ECO:0007669"/>
    <property type="project" value="UniProtKB-ARBA"/>
</dbReference>
<dbReference type="AlphaFoldDB" id="A0A662Z198"/>
<evidence type="ECO:0000256" key="1">
    <source>
        <dbReference type="ARBA" id="ARBA00001946"/>
    </source>
</evidence>
<evidence type="ECO:0000256" key="3">
    <source>
        <dbReference type="ARBA" id="ARBA00012439"/>
    </source>
</evidence>
<comment type="catalytic activity">
    <reaction evidence="11">
        <text>isopentenyl diphosphate + (2E)-geranyl diphosphate = (2E,6E)-farnesyl diphosphate + diphosphate</text>
        <dbReference type="Rhea" id="RHEA:19361"/>
        <dbReference type="ChEBI" id="CHEBI:33019"/>
        <dbReference type="ChEBI" id="CHEBI:58057"/>
        <dbReference type="ChEBI" id="CHEBI:128769"/>
        <dbReference type="ChEBI" id="CHEBI:175763"/>
        <dbReference type="EC" id="2.5.1.10"/>
    </reaction>
</comment>
<evidence type="ECO:0000313" key="14">
    <source>
        <dbReference type="Proteomes" id="UP000243605"/>
    </source>
</evidence>
<evidence type="ECO:0000256" key="9">
    <source>
        <dbReference type="ARBA" id="ARBA00032380"/>
    </source>
</evidence>
<name>A0A662Z198_9STAP</name>
<evidence type="ECO:0000256" key="5">
    <source>
        <dbReference type="ARBA" id="ARBA00022679"/>
    </source>
</evidence>
<comment type="similarity">
    <text evidence="2 12">Belongs to the FPP/GGPP synthase family.</text>
</comment>
<evidence type="ECO:0000256" key="2">
    <source>
        <dbReference type="ARBA" id="ARBA00006706"/>
    </source>
</evidence>
<keyword evidence="7" id="KW-0460">Magnesium</keyword>
<gene>
    <name evidence="13" type="ORF">SAMN05192557_0410</name>
</gene>
<dbReference type="EC" id="2.5.1.10" evidence="3"/>
<evidence type="ECO:0000256" key="11">
    <source>
        <dbReference type="ARBA" id="ARBA00049399"/>
    </source>
</evidence>
<dbReference type="Pfam" id="PF00348">
    <property type="entry name" value="polyprenyl_synt"/>
    <property type="match status" value="1"/>
</dbReference>
<protein>
    <recommendedName>
        <fullName evidence="4">Farnesyl diphosphate synthase</fullName>
        <ecNumber evidence="3">2.5.1.10</ecNumber>
    </recommendedName>
    <alternativeName>
        <fullName evidence="10">(2E,6E)-farnesyl diphosphate synthase</fullName>
    </alternativeName>
    <alternativeName>
        <fullName evidence="9">Geranyltranstransferase</fullName>
    </alternativeName>
</protein>
<keyword evidence="14" id="KW-1185">Reference proteome</keyword>
<dbReference type="RefSeq" id="WP_091473417.1">
    <property type="nucleotide sequence ID" value="NZ_FOIT01000001.1"/>
</dbReference>
<reference evidence="13 14" key="1">
    <citation type="submission" date="2016-10" db="EMBL/GenBank/DDBJ databases">
        <authorList>
            <person name="Varghese N."/>
            <person name="Submissions S."/>
        </authorList>
    </citation>
    <scope>NUCLEOTIDE SEQUENCE [LARGE SCALE GENOMIC DNA]</scope>
    <source>
        <strain evidence="13 14">IBRC-M10081</strain>
    </source>
</reference>
<evidence type="ECO:0000256" key="12">
    <source>
        <dbReference type="RuleBase" id="RU004466"/>
    </source>
</evidence>
<dbReference type="Proteomes" id="UP000243605">
    <property type="component" value="Unassembled WGS sequence"/>
</dbReference>
<dbReference type="InterPro" id="IPR053378">
    <property type="entry name" value="Prenyl_diphosphate_synthase"/>
</dbReference>
<evidence type="ECO:0000256" key="6">
    <source>
        <dbReference type="ARBA" id="ARBA00022723"/>
    </source>
</evidence>
<dbReference type="InterPro" id="IPR008949">
    <property type="entry name" value="Isoprenoid_synthase_dom_sf"/>
</dbReference>
<dbReference type="InterPro" id="IPR033749">
    <property type="entry name" value="Polyprenyl_synt_CS"/>
</dbReference>
<dbReference type="SFLD" id="SFLDG01017">
    <property type="entry name" value="Polyprenyl_Transferase_Like"/>
    <property type="match status" value="1"/>
</dbReference>
<evidence type="ECO:0000256" key="8">
    <source>
        <dbReference type="ARBA" id="ARBA00023229"/>
    </source>
</evidence>
<dbReference type="EMBL" id="FOIT01000001">
    <property type="protein sequence ID" value="SEV84258.1"/>
    <property type="molecule type" value="Genomic_DNA"/>
</dbReference>
<dbReference type="PROSITE" id="PS00723">
    <property type="entry name" value="POLYPRENYL_SYNTHASE_1"/>
    <property type="match status" value="1"/>
</dbReference>
<dbReference type="InterPro" id="IPR000092">
    <property type="entry name" value="Polyprenyl_synt"/>
</dbReference>
<dbReference type="OrthoDB" id="9805316at2"/>
<dbReference type="SUPFAM" id="SSF48576">
    <property type="entry name" value="Terpenoid synthases"/>
    <property type="match status" value="1"/>
</dbReference>